<dbReference type="SUPFAM" id="SSF47413">
    <property type="entry name" value="lambda repressor-like DNA-binding domains"/>
    <property type="match status" value="1"/>
</dbReference>
<dbReference type="InterPro" id="IPR010982">
    <property type="entry name" value="Lambda_DNA-bd_dom_sf"/>
</dbReference>
<dbReference type="Pfam" id="PF13560">
    <property type="entry name" value="HTH_31"/>
    <property type="match status" value="1"/>
</dbReference>
<dbReference type="InterPro" id="IPR043917">
    <property type="entry name" value="DUF5753"/>
</dbReference>
<sequence>MSRPKALDPRSSLAAALGAKVRKSRVAMGWTQQELADRVYVSASRIAQIELATDPPNEYLSQDLDRVLKADDEINVAWWHMNRAQHREWVRQYIDLEKRATRMRKYAPQLVPGILQTPDYARCLFRVSQPGISQRELERLVQLRMNRRSILEGDDPLYLWVVLDESILLRPFGDVTTTRGQLKQLLEMSELPHIALQVLPFKAGAHGAMDGALTLMDFPDGPSAAYLEGAGTQGEVVESPQAVKQYAMIYDRLMVKALSPEDSRDLIRATLEERYACPPPSDGT</sequence>
<accession>A0A8T4J3X2</accession>
<evidence type="ECO:0000259" key="1">
    <source>
        <dbReference type="PROSITE" id="PS50943"/>
    </source>
</evidence>
<proteinExistence type="predicted"/>
<keyword evidence="3" id="KW-1185">Reference proteome</keyword>
<protein>
    <submittedName>
        <fullName evidence="2">Helix-turn-helix transcriptional regulator</fullName>
    </submittedName>
</protein>
<dbReference type="InterPro" id="IPR001387">
    <property type="entry name" value="Cro/C1-type_HTH"/>
</dbReference>
<comment type="caution">
    <text evidence="2">The sequence shown here is derived from an EMBL/GenBank/DDBJ whole genome shotgun (WGS) entry which is preliminary data.</text>
</comment>
<dbReference type="Proteomes" id="UP000675554">
    <property type="component" value="Unassembled WGS sequence"/>
</dbReference>
<feature type="domain" description="HTH cro/C1-type" evidence="1">
    <location>
        <begin position="21"/>
        <end position="50"/>
    </location>
</feature>
<dbReference type="EMBL" id="JAGSMN010001148">
    <property type="protein sequence ID" value="MBR7677992.1"/>
    <property type="molecule type" value="Genomic_DNA"/>
</dbReference>
<dbReference type="Pfam" id="PF19054">
    <property type="entry name" value="DUF5753"/>
    <property type="match status" value="1"/>
</dbReference>
<dbReference type="SMART" id="SM00530">
    <property type="entry name" value="HTH_XRE"/>
    <property type="match status" value="1"/>
</dbReference>
<name>A0A8T4J3X2_9ACTN</name>
<evidence type="ECO:0000313" key="3">
    <source>
        <dbReference type="Proteomes" id="UP000675554"/>
    </source>
</evidence>
<evidence type="ECO:0000313" key="2">
    <source>
        <dbReference type="EMBL" id="MBR7677992.1"/>
    </source>
</evidence>
<dbReference type="GO" id="GO:0003677">
    <property type="term" value="F:DNA binding"/>
    <property type="evidence" value="ECO:0007669"/>
    <property type="project" value="InterPro"/>
</dbReference>
<dbReference type="Gene3D" id="1.10.260.40">
    <property type="entry name" value="lambda repressor-like DNA-binding domains"/>
    <property type="match status" value="1"/>
</dbReference>
<gene>
    <name evidence="2" type="ORF">KDA82_34410</name>
</gene>
<dbReference type="PROSITE" id="PS50943">
    <property type="entry name" value="HTH_CROC1"/>
    <property type="match status" value="1"/>
</dbReference>
<organism evidence="2 3">
    <name type="scientific">Streptomyces daliensis</name>
    <dbReference type="NCBI Taxonomy" id="299421"/>
    <lineage>
        <taxon>Bacteria</taxon>
        <taxon>Bacillati</taxon>
        <taxon>Actinomycetota</taxon>
        <taxon>Actinomycetes</taxon>
        <taxon>Kitasatosporales</taxon>
        <taxon>Streptomycetaceae</taxon>
        <taxon>Streptomyces</taxon>
    </lineage>
</organism>
<dbReference type="AlphaFoldDB" id="A0A8T4J3X2"/>
<reference evidence="2" key="1">
    <citation type="submission" date="2021-04" db="EMBL/GenBank/DDBJ databases">
        <title>Sequencing of actinobacteria type strains.</title>
        <authorList>
            <person name="Nguyen G.-S."/>
            <person name="Wentzel A."/>
        </authorList>
    </citation>
    <scope>NUCLEOTIDE SEQUENCE</scope>
    <source>
        <strain evidence="2">DSM 42095</strain>
    </source>
</reference>
<dbReference type="CDD" id="cd00093">
    <property type="entry name" value="HTH_XRE"/>
    <property type="match status" value="1"/>
</dbReference>